<evidence type="ECO:0000313" key="2">
    <source>
        <dbReference type="Proteomes" id="UP000460715"/>
    </source>
</evidence>
<sequence>MAINWSILVPVSNGIAIPTYGNYGGPSYSNGEVLTGPGQPANYSAPPVDALDVLFRFHDIAYDSPSGEVRAEADLALVQGIEELPRASLTPEGSLYAGGAILFGLALATEINGHPELLNPLEAFIATSTALQDIHYGLTHLEPDDQAALQTWLASTGSGAADLL</sequence>
<dbReference type="Gene3D" id="1.20.90.10">
    <property type="entry name" value="Phospholipase A2 domain"/>
    <property type="match status" value="1"/>
</dbReference>
<dbReference type="AlphaFoldDB" id="A0A845BFT0"/>
<reference evidence="1 2" key="1">
    <citation type="submission" date="2019-03" db="EMBL/GenBank/DDBJ databases">
        <title>Roseomonas sp. a novel Roseomonas species isolated from Sea whip Gorgonian.</title>
        <authorList>
            <person name="Li F."/>
            <person name="Pan X."/>
            <person name="Huang S."/>
            <person name="Li Z."/>
            <person name="Meng B."/>
        </authorList>
    </citation>
    <scope>NUCLEOTIDE SEQUENCE [LARGE SCALE GENOMIC DNA]</scope>
    <source>
        <strain evidence="1 2">M0104</strain>
    </source>
</reference>
<dbReference type="Proteomes" id="UP000460715">
    <property type="component" value="Unassembled WGS sequence"/>
</dbReference>
<keyword evidence="2" id="KW-1185">Reference proteome</keyword>
<dbReference type="EMBL" id="SNVJ01000026">
    <property type="protein sequence ID" value="MXP65728.1"/>
    <property type="molecule type" value="Genomic_DNA"/>
</dbReference>
<organism evidence="1 2">
    <name type="scientific">Teichococcus coralli</name>
    <dbReference type="NCBI Taxonomy" id="2545983"/>
    <lineage>
        <taxon>Bacteria</taxon>
        <taxon>Pseudomonadati</taxon>
        <taxon>Pseudomonadota</taxon>
        <taxon>Alphaproteobacteria</taxon>
        <taxon>Acetobacterales</taxon>
        <taxon>Roseomonadaceae</taxon>
        <taxon>Roseomonas</taxon>
    </lineage>
</organism>
<dbReference type="GO" id="GO:0050482">
    <property type="term" value="P:arachidonate secretion"/>
    <property type="evidence" value="ECO:0007669"/>
    <property type="project" value="InterPro"/>
</dbReference>
<evidence type="ECO:0000313" key="1">
    <source>
        <dbReference type="EMBL" id="MXP65728.1"/>
    </source>
</evidence>
<gene>
    <name evidence="1" type="ORF">E0493_20465</name>
</gene>
<proteinExistence type="predicted"/>
<dbReference type="GO" id="GO:0006644">
    <property type="term" value="P:phospholipid metabolic process"/>
    <property type="evidence" value="ECO:0007669"/>
    <property type="project" value="InterPro"/>
</dbReference>
<name>A0A845BFT0_9PROT</name>
<protein>
    <submittedName>
        <fullName evidence="1">Uncharacterized protein</fullName>
    </submittedName>
</protein>
<accession>A0A845BFT0</accession>
<dbReference type="RefSeq" id="WP_160939135.1">
    <property type="nucleotide sequence ID" value="NZ_SNVJ01000026.1"/>
</dbReference>
<dbReference type="OrthoDB" id="8021051at2"/>
<dbReference type="GO" id="GO:0004623">
    <property type="term" value="F:phospholipase A2 activity"/>
    <property type="evidence" value="ECO:0007669"/>
    <property type="project" value="InterPro"/>
</dbReference>
<dbReference type="InterPro" id="IPR036444">
    <property type="entry name" value="PLipase_A2_dom_sf"/>
</dbReference>
<comment type="caution">
    <text evidence="1">The sequence shown here is derived from an EMBL/GenBank/DDBJ whole genome shotgun (WGS) entry which is preliminary data.</text>
</comment>